<evidence type="ECO:0000313" key="8">
    <source>
        <dbReference type="EMBL" id="KIU15318.1"/>
    </source>
</evidence>
<evidence type="ECO:0000256" key="1">
    <source>
        <dbReference type="ARBA" id="ARBA00004141"/>
    </source>
</evidence>
<dbReference type="Proteomes" id="UP000032221">
    <property type="component" value="Unassembled WGS sequence"/>
</dbReference>
<feature type="domain" description="ABC-2 type transporter transmembrane" evidence="7">
    <location>
        <begin position="65"/>
        <end position="249"/>
    </location>
</feature>
<sequence length="264" mass="28312">MNRSSQHQHSLLTESWIFAGRLFIQWRRYPMVPVQALVFPTLLLLIYGILVGKSMVRLTGNSGLDILIPVCTLAGAMSGAIGAGLAVPHDRDSGLLTRLWIMPVRRTSPLTGALLAEALRTFAASAFVVATGYLMGFRFSGNWIAFLVYLLVPVVIVLVFATIVITLALRPQGRMILTWTNTACMGLAFATLIPPARIPAALRPLADYQPIAPAAAAMRALSSGGAFWQPLAVASLWMVVIAAVVVPMAVRSYRAAVEGGKVDG</sequence>
<dbReference type="PATRIC" id="fig|280871.6.peg.4075"/>
<dbReference type="GO" id="GO:0140359">
    <property type="term" value="F:ABC-type transporter activity"/>
    <property type="evidence" value="ECO:0007669"/>
    <property type="project" value="InterPro"/>
</dbReference>
<feature type="transmembrane region" description="Helical" evidence="6">
    <location>
        <begin position="146"/>
        <end position="169"/>
    </location>
</feature>
<feature type="transmembrane region" description="Helical" evidence="6">
    <location>
        <begin position="66"/>
        <end position="87"/>
    </location>
</feature>
<dbReference type="PANTHER" id="PTHR43229">
    <property type="entry name" value="NODULATION PROTEIN J"/>
    <property type="match status" value="1"/>
</dbReference>
<proteinExistence type="predicted"/>
<evidence type="ECO:0000259" key="7">
    <source>
        <dbReference type="Pfam" id="PF12698"/>
    </source>
</evidence>
<feature type="transmembrane region" description="Helical" evidence="6">
    <location>
        <begin position="227"/>
        <end position="250"/>
    </location>
</feature>
<evidence type="ECO:0000256" key="6">
    <source>
        <dbReference type="SAM" id="Phobius"/>
    </source>
</evidence>
<evidence type="ECO:0000256" key="3">
    <source>
        <dbReference type="ARBA" id="ARBA00022989"/>
    </source>
</evidence>
<feature type="transmembrane region" description="Helical" evidence="6">
    <location>
        <begin position="31"/>
        <end position="50"/>
    </location>
</feature>
<keyword evidence="4 6" id="KW-0472">Membrane</keyword>
<keyword evidence="3 6" id="KW-1133">Transmembrane helix</keyword>
<dbReference type="InterPro" id="IPR051784">
    <property type="entry name" value="Nod_factor_ABC_transporter"/>
</dbReference>
<comment type="subcellular location">
    <subcellularLocation>
        <location evidence="1">Membrane</location>
        <topology evidence="1">Multi-pass membrane protein</topology>
    </subcellularLocation>
</comment>
<dbReference type="AlphaFoldDB" id="A0A0D1J190"/>
<reference evidence="8 9" key="1">
    <citation type="submission" date="2015-01" db="EMBL/GenBank/DDBJ databases">
        <title>Genome sequence of Mycobacterium llatzerense and Mycobacterium immunogenum recovered from brain abscess.</title>
        <authorList>
            <person name="Greninger A.L."/>
            <person name="Langelier C."/>
            <person name="Cunningham G."/>
            <person name="Chiu C.Y."/>
            <person name="Miller S."/>
        </authorList>
    </citation>
    <scope>NUCLEOTIDE SEQUENCE [LARGE SCALE GENOMIC DNA]</scope>
    <source>
        <strain evidence="8 9">CLUC14</strain>
    </source>
</reference>
<keyword evidence="5" id="KW-0046">Antibiotic resistance</keyword>
<accession>A0A0D1J190</accession>
<dbReference type="InterPro" id="IPR000412">
    <property type="entry name" value="ABC_2_transport"/>
</dbReference>
<dbReference type="PANTHER" id="PTHR43229:SF2">
    <property type="entry name" value="NODULATION PROTEIN J"/>
    <property type="match status" value="1"/>
</dbReference>
<dbReference type="STRING" id="280871.TL10_19690"/>
<dbReference type="Pfam" id="PF12698">
    <property type="entry name" value="ABC2_membrane_3"/>
    <property type="match status" value="1"/>
</dbReference>
<feature type="transmembrane region" description="Helical" evidence="6">
    <location>
        <begin position="108"/>
        <end position="134"/>
    </location>
</feature>
<protein>
    <submittedName>
        <fullName evidence="8">ABC transporter</fullName>
    </submittedName>
</protein>
<dbReference type="GO" id="GO:0046677">
    <property type="term" value="P:response to antibiotic"/>
    <property type="evidence" value="ECO:0007669"/>
    <property type="project" value="UniProtKB-KW"/>
</dbReference>
<feature type="transmembrane region" description="Helical" evidence="6">
    <location>
        <begin position="176"/>
        <end position="196"/>
    </location>
</feature>
<evidence type="ECO:0000256" key="4">
    <source>
        <dbReference type="ARBA" id="ARBA00023136"/>
    </source>
</evidence>
<dbReference type="InterPro" id="IPR013525">
    <property type="entry name" value="ABC2_TM"/>
</dbReference>
<comment type="caution">
    <text evidence="8">The sequence shown here is derived from an EMBL/GenBank/DDBJ whole genome shotgun (WGS) entry which is preliminary data.</text>
</comment>
<evidence type="ECO:0000313" key="9">
    <source>
        <dbReference type="Proteomes" id="UP000032221"/>
    </source>
</evidence>
<evidence type="ECO:0000256" key="2">
    <source>
        <dbReference type="ARBA" id="ARBA00022692"/>
    </source>
</evidence>
<dbReference type="GO" id="GO:0043190">
    <property type="term" value="C:ATP-binding cassette (ABC) transporter complex"/>
    <property type="evidence" value="ECO:0007669"/>
    <property type="project" value="InterPro"/>
</dbReference>
<name>A0A0D1J190_9MYCO</name>
<dbReference type="OrthoDB" id="26267at2"/>
<evidence type="ECO:0000256" key="5">
    <source>
        <dbReference type="ARBA" id="ARBA00023251"/>
    </source>
</evidence>
<dbReference type="PIRSF" id="PIRSF006648">
    <property type="entry name" value="DrrB"/>
    <property type="match status" value="1"/>
</dbReference>
<keyword evidence="2 6" id="KW-0812">Transmembrane</keyword>
<dbReference type="RefSeq" id="WP_043986931.1">
    <property type="nucleotide sequence ID" value="NZ_JXST01000029.1"/>
</dbReference>
<dbReference type="EMBL" id="JXST01000029">
    <property type="protein sequence ID" value="KIU15318.1"/>
    <property type="molecule type" value="Genomic_DNA"/>
</dbReference>
<keyword evidence="9" id="KW-1185">Reference proteome</keyword>
<gene>
    <name evidence="8" type="ORF">TL10_19690</name>
</gene>
<organism evidence="8 9">
    <name type="scientific">Mycolicibacterium llatzerense</name>
    <dbReference type="NCBI Taxonomy" id="280871"/>
    <lineage>
        <taxon>Bacteria</taxon>
        <taxon>Bacillati</taxon>
        <taxon>Actinomycetota</taxon>
        <taxon>Actinomycetes</taxon>
        <taxon>Mycobacteriales</taxon>
        <taxon>Mycobacteriaceae</taxon>
        <taxon>Mycolicibacterium</taxon>
    </lineage>
</organism>